<evidence type="ECO:0000313" key="3">
    <source>
        <dbReference type="Proteomes" id="UP000270094"/>
    </source>
</evidence>
<dbReference type="AlphaFoldDB" id="A0A3P7K5A3"/>
<feature type="region of interest" description="Disordered" evidence="1">
    <location>
        <begin position="118"/>
        <end position="151"/>
    </location>
</feature>
<name>A0A3P7K5A3_STRVU</name>
<reference evidence="2 3" key="1">
    <citation type="submission" date="2018-11" db="EMBL/GenBank/DDBJ databases">
        <authorList>
            <consortium name="Pathogen Informatics"/>
        </authorList>
    </citation>
    <scope>NUCLEOTIDE SEQUENCE [LARGE SCALE GENOMIC DNA]</scope>
</reference>
<evidence type="ECO:0000256" key="1">
    <source>
        <dbReference type="SAM" id="MobiDB-lite"/>
    </source>
</evidence>
<proteinExistence type="predicted"/>
<accession>A0A3P7K5A3</accession>
<keyword evidence="3" id="KW-1185">Reference proteome</keyword>
<organism evidence="2 3">
    <name type="scientific">Strongylus vulgaris</name>
    <name type="common">Blood worm</name>
    <dbReference type="NCBI Taxonomy" id="40348"/>
    <lineage>
        <taxon>Eukaryota</taxon>
        <taxon>Metazoa</taxon>
        <taxon>Ecdysozoa</taxon>
        <taxon>Nematoda</taxon>
        <taxon>Chromadorea</taxon>
        <taxon>Rhabditida</taxon>
        <taxon>Rhabditina</taxon>
        <taxon>Rhabditomorpha</taxon>
        <taxon>Strongyloidea</taxon>
        <taxon>Strongylidae</taxon>
        <taxon>Strongylus</taxon>
    </lineage>
</organism>
<evidence type="ECO:0000313" key="2">
    <source>
        <dbReference type="EMBL" id="VDM66445.1"/>
    </source>
</evidence>
<protein>
    <submittedName>
        <fullName evidence="2">Uncharacterized protein</fullName>
    </submittedName>
</protein>
<dbReference type="OrthoDB" id="5876428at2759"/>
<dbReference type="Proteomes" id="UP000270094">
    <property type="component" value="Unassembled WGS sequence"/>
</dbReference>
<gene>
    <name evidence="2" type="ORF">SVUK_LOCUS1443</name>
</gene>
<dbReference type="EMBL" id="UYYB01002820">
    <property type="protein sequence ID" value="VDM66445.1"/>
    <property type="molecule type" value="Genomic_DNA"/>
</dbReference>
<sequence>MPRKMESENISAAKFSHTGPLVLDAKLKGPVRHALDDNTTGTALKNIQFDPKLNEIADIGTNVEFLNESKRTTIATTETGNTVVGNENVRQTFFNLEESIMPKTARMLVKNKLFKKKREGAEEKKTTTPLPLTPPIPTALNTVVNEHAPEH</sequence>